<dbReference type="AlphaFoldDB" id="A0ABD3IH43"/>
<dbReference type="Gene3D" id="3.40.50.1820">
    <property type="entry name" value="alpha/beta hydrolase"/>
    <property type="match status" value="1"/>
</dbReference>
<keyword evidence="2" id="KW-1185">Reference proteome</keyword>
<dbReference type="PANTHER" id="PTHR31934">
    <property type="entry name" value="ALPHA/BETA-HYDROLASES SUPERFAMILY PROTEIN"/>
    <property type="match status" value="1"/>
</dbReference>
<name>A0ABD3IH43_9MARC</name>
<evidence type="ECO:0008006" key="3">
    <source>
        <dbReference type="Google" id="ProtNLM"/>
    </source>
</evidence>
<comment type="caution">
    <text evidence="1">The sequence shown here is derived from an EMBL/GenBank/DDBJ whole genome shotgun (WGS) entry which is preliminary data.</text>
</comment>
<reference evidence="1 2" key="1">
    <citation type="submission" date="2024-09" db="EMBL/GenBank/DDBJ databases">
        <title>Chromosome-scale assembly of Riccia sorocarpa.</title>
        <authorList>
            <person name="Paukszto L."/>
        </authorList>
    </citation>
    <scope>NUCLEOTIDE SEQUENCE [LARGE SCALE GENOMIC DNA]</scope>
    <source>
        <strain evidence="1">LP-2024</strain>
        <tissue evidence="1">Aerial parts of the thallus</tissue>
    </source>
</reference>
<proteinExistence type="predicted"/>
<organism evidence="1 2">
    <name type="scientific">Riccia sorocarpa</name>
    <dbReference type="NCBI Taxonomy" id="122646"/>
    <lineage>
        <taxon>Eukaryota</taxon>
        <taxon>Viridiplantae</taxon>
        <taxon>Streptophyta</taxon>
        <taxon>Embryophyta</taxon>
        <taxon>Marchantiophyta</taxon>
        <taxon>Marchantiopsida</taxon>
        <taxon>Marchantiidae</taxon>
        <taxon>Marchantiales</taxon>
        <taxon>Ricciaceae</taxon>
        <taxon>Riccia</taxon>
    </lineage>
</organism>
<evidence type="ECO:0000313" key="2">
    <source>
        <dbReference type="Proteomes" id="UP001633002"/>
    </source>
</evidence>
<dbReference type="InterPro" id="IPR029058">
    <property type="entry name" value="AB_hydrolase_fold"/>
</dbReference>
<sequence length="177" mass="19491">MYGLVPVGRGANLVSRLSPLHISVARLREDWAVSIAVMLVQRVQTTLRGSADDIGWLLKDLTLPHVQKRTERFVQLLGRISNGVHVLPDNLVYVLVPGLFSNHGPLYFVDTKKYFSRLGLSCHIARIPTEVSVETNARELKVFIEELFRGTGKRVVLLGHSKGGVHSAAALSSTGRS</sequence>
<dbReference type="Proteomes" id="UP001633002">
    <property type="component" value="Unassembled WGS sequence"/>
</dbReference>
<accession>A0ABD3IH43</accession>
<dbReference type="EMBL" id="JBJQOH010000001">
    <property type="protein sequence ID" value="KAL3702067.1"/>
    <property type="molecule type" value="Genomic_DNA"/>
</dbReference>
<protein>
    <recommendedName>
        <fullName evidence="3">GPI inositol-deacylase</fullName>
    </recommendedName>
</protein>
<evidence type="ECO:0000313" key="1">
    <source>
        <dbReference type="EMBL" id="KAL3702067.1"/>
    </source>
</evidence>
<gene>
    <name evidence="1" type="ORF">R1sor_020089</name>
</gene>
<dbReference type="PANTHER" id="PTHR31934:SF5">
    <property type="entry name" value="OS05G0557900 PROTEIN"/>
    <property type="match status" value="1"/>
</dbReference>
<dbReference type="SUPFAM" id="SSF53474">
    <property type="entry name" value="alpha/beta-Hydrolases"/>
    <property type="match status" value="1"/>
</dbReference>